<comment type="similarity">
    <text evidence="1">Belongs to the UPF0065 (bug) family.</text>
</comment>
<dbReference type="Gene3D" id="3.40.190.150">
    <property type="entry name" value="Bordetella uptake gene, domain 1"/>
    <property type="match status" value="1"/>
</dbReference>
<evidence type="ECO:0000256" key="1">
    <source>
        <dbReference type="ARBA" id="ARBA00006987"/>
    </source>
</evidence>
<dbReference type="PANTHER" id="PTHR42928">
    <property type="entry name" value="TRICARBOXYLATE-BINDING PROTEIN"/>
    <property type="match status" value="1"/>
</dbReference>
<dbReference type="SUPFAM" id="SSF53850">
    <property type="entry name" value="Periplasmic binding protein-like II"/>
    <property type="match status" value="1"/>
</dbReference>
<proteinExistence type="inferred from homology"/>
<evidence type="ECO:0000313" key="3">
    <source>
        <dbReference type="EMBL" id="MFC0592050.1"/>
    </source>
</evidence>
<evidence type="ECO:0000313" key="4">
    <source>
        <dbReference type="Proteomes" id="UP001589834"/>
    </source>
</evidence>
<dbReference type="PIRSF" id="PIRSF017082">
    <property type="entry name" value="YflP"/>
    <property type="match status" value="1"/>
</dbReference>
<organism evidence="3 4">
    <name type="scientific">Ottowia pentelensis</name>
    <dbReference type="NCBI Taxonomy" id="511108"/>
    <lineage>
        <taxon>Bacteria</taxon>
        <taxon>Pseudomonadati</taxon>
        <taxon>Pseudomonadota</taxon>
        <taxon>Betaproteobacteria</taxon>
        <taxon>Burkholderiales</taxon>
        <taxon>Comamonadaceae</taxon>
        <taxon>Ottowia</taxon>
    </lineage>
</organism>
<evidence type="ECO:0000256" key="2">
    <source>
        <dbReference type="SAM" id="MobiDB-lite"/>
    </source>
</evidence>
<sequence length="350" mass="36889">MHAEYQARPSETLGQPVKRTSPSATARKRRFALTLTLLALAAGLGPQQAAATDYPSKPISIVVPFSAGSATDKLARLIGEGLPQRLGQPAVVENKAGASGFLASTHVARSAPDGYTILVTANTTQAGNPALFHKLPYDPVKDFAPLSKLGTTPLAMVIHPSIPADTVAQFIDYARRNPGKLFFGSGSTSARVAGEMLKSAAGIDIANVQYKSNPEAVTDLAGGHIQFMIADAVTTLPLAHAGKVKALAVSTRQPTDLAPGLPTIERSGNLPGFEFVGWFAAYAPAQTPKAVLEQLTSSIHDILRDPSIRSKLLAVGIEAESSTPMELAAFQEAETAKWKKLVEQARIPVQ</sequence>
<dbReference type="CDD" id="cd13578">
    <property type="entry name" value="PBP2_Bug27"/>
    <property type="match status" value="1"/>
</dbReference>
<keyword evidence="4" id="KW-1185">Reference proteome</keyword>
<dbReference type="PANTHER" id="PTHR42928:SF5">
    <property type="entry name" value="BLR1237 PROTEIN"/>
    <property type="match status" value="1"/>
</dbReference>
<dbReference type="InterPro" id="IPR042100">
    <property type="entry name" value="Bug_dom1"/>
</dbReference>
<protein>
    <submittedName>
        <fullName evidence="3">Bug family tripartite tricarboxylate transporter substrate binding protein</fullName>
    </submittedName>
</protein>
<reference evidence="3 4" key="1">
    <citation type="submission" date="2024-09" db="EMBL/GenBank/DDBJ databases">
        <authorList>
            <person name="Sun Q."/>
            <person name="Mori K."/>
        </authorList>
    </citation>
    <scope>NUCLEOTIDE SEQUENCE [LARGE SCALE GENOMIC DNA]</scope>
    <source>
        <strain evidence="3 4">NCAIM B.02336</strain>
    </source>
</reference>
<dbReference type="RefSeq" id="WP_377480885.1">
    <property type="nucleotide sequence ID" value="NZ_JBHLTN010000008.1"/>
</dbReference>
<dbReference type="EMBL" id="JBHLTN010000008">
    <property type="protein sequence ID" value="MFC0592050.1"/>
    <property type="molecule type" value="Genomic_DNA"/>
</dbReference>
<comment type="caution">
    <text evidence="3">The sequence shown here is derived from an EMBL/GenBank/DDBJ whole genome shotgun (WGS) entry which is preliminary data.</text>
</comment>
<feature type="region of interest" description="Disordered" evidence="2">
    <location>
        <begin position="1"/>
        <end position="25"/>
    </location>
</feature>
<gene>
    <name evidence="3" type="ORF">ACFFGG_05720</name>
</gene>
<dbReference type="InterPro" id="IPR005064">
    <property type="entry name" value="BUG"/>
</dbReference>
<dbReference type="Proteomes" id="UP001589834">
    <property type="component" value="Unassembled WGS sequence"/>
</dbReference>
<dbReference type="Pfam" id="PF03401">
    <property type="entry name" value="TctC"/>
    <property type="match status" value="1"/>
</dbReference>
<name>A0ABV6PQD3_9BURK</name>
<dbReference type="Gene3D" id="3.40.190.10">
    <property type="entry name" value="Periplasmic binding protein-like II"/>
    <property type="match status" value="1"/>
</dbReference>
<accession>A0ABV6PQD3</accession>